<dbReference type="SUPFAM" id="SSF50978">
    <property type="entry name" value="WD40 repeat-like"/>
    <property type="match status" value="1"/>
</dbReference>
<evidence type="ECO:0000256" key="13">
    <source>
        <dbReference type="SAM" id="MobiDB-lite"/>
    </source>
</evidence>
<evidence type="ECO:0000256" key="3">
    <source>
        <dbReference type="ARBA" id="ARBA00022490"/>
    </source>
</evidence>
<evidence type="ECO:0000256" key="5">
    <source>
        <dbReference type="ARBA" id="ARBA00022701"/>
    </source>
</evidence>
<sequence>MHSANQFVYTRERRRFGRQCLFSDRNQLMLSINPSKRQRCQYILRNPVHQGTQLSRQLAYTIMETENVSLADHGMYHYEGGWPREVNIKDEEATLRHRKKIERDDNWGGQVVGLIHQSLDVAEENNTVNIYEDFFLDLPSEAGDSIRTAFEARQKNIFHDPEIIRRPIAVIDWTPNDVRRFLVLHSNIPLARRMPGESNKKDKPKEKDDGKKKLILLTPLVKQEKIENTNDFYIWNLENPLKPMTSFSCDDKVLKTLYCPKDENWIAGGLQSGKICIWNSRMGGQPVSICPLEAAHREPAAALCWVHSKTNTEFYTGSHDGSVKYWDGRDLEQPIQELLMDPQMTDDQMRSRSHGVTVMEFEYTIPIRFIVGTDMGSIFIGNRKGMTPMETLAAGNYRLFNGPIRTVERNPFFVKNFLITGDWCAKIWAEECKGSPLTFLIKKSNQILCGSWSTARCSLFVTGDSEGELDFWDMLLNQRKSIFSMKFSARILCVKFRPDGEYLAVGLGNGDIQILEMDKAMKQSSSKDKGLMVAMFEREQLRCKLLEGRVEEIKLKHRLTAADLERKTLIEAQEKEKIAPEPLDPDNPDEFLRIITSDEEFRDIFNSFQDHVLKTDKKRQKREYIMDLTDFEMELTTHHSMGNLPTPPAAPGSDEENMNMNIINT</sequence>
<keyword evidence="8" id="KW-0969">Cilium</keyword>
<dbReference type="SMART" id="SM00320">
    <property type="entry name" value="WD40"/>
    <property type="match status" value="4"/>
</dbReference>
<gene>
    <name evidence="14" type="primary">101890859</name>
</gene>
<dbReference type="PANTHER" id="PTHR12442">
    <property type="entry name" value="DYNEIN INTERMEDIATE CHAIN"/>
    <property type="match status" value="1"/>
</dbReference>
<proteinExistence type="inferred from homology"/>
<reference evidence="14" key="1">
    <citation type="submission" date="2020-05" db="UniProtKB">
        <authorList>
            <consortium name="EnsemblMetazoa"/>
        </authorList>
    </citation>
    <scope>IDENTIFICATION</scope>
    <source>
        <strain evidence="14">Aabys</strain>
    </source>
</reference>
<dbReference type="Pfam" id="PF00400">
    <property type="entry name" value="WD40"/>
    <property type="match status" value="1"/>
</dbReference>
<evidence type="ECO:0000256" key="7">
    <source>
        <dbReference type="ARBA" id="ARBA00023017"/>
    </source>
</evidence>
<evidence type="ECO:0000256" key="11">
    <source>
        <dbReference type="ARBA" id="ARBA00023273"/>
    </source>
</evidence>
<evidence type="ECO:0000256" key="2">
    <source>
        <dbReference type="ARBA" id="ARBA00011059"/>
    </source>
</evidence>
<dbReference type="GO" id="GO:0045504">
    <property type="term" value="F:dynein heavy chain binding"/>
    <property type="evidence" value="ECO:0007669"/>
    <property type="project" value="TreeGrafter"/>
</dbReference>
<feature type="repeat" description="WD" evidence="12">
    <location>
        <begin position="293"/>
        <end position="327"/>
    </location>
</feature>
<evidence type="ECO:0000313" key="14">
    <source>
        <dbReference type="EnsemblMetazoa" id="MDOA010251-PB"/>
    </source>
</evidence>
<keyword evidence="5" id="KW-0493">Microtubule</keyword>
<dbReference type="PANTHER" id="PTHR12442:SF7">
    <property type="entry name" value="DYNEIN AXONEMAL INTERMEDIATE CHAIN 2"/>
    <property type="match status" value="1"/>
</dbReference>
<comment type="similarity">
    <text evidence="2">Belongs to the dynein intermediate chain family.</text>
</comment>
<dbReference type="InterPro" id="IPR050687">
    <property type="entry name" value="Dynein_IC"/>
</dbReference>
<dbReference type="GO" id="GO:0045503">
    <property type="term" value="F:dynein light chain binding"/>
    <property type="evidence" value="ECO:0007669"/>
    <property type="project" value="TreeGrafter"/>
</dbReference>
<dbReference type="STRING" id="7370.A0A1I8N0F2"/>
<dbReference type="Gene3D" id="2.130.10.10">
    <property type="entry name" value="YVTN repeat-like/Quinoprotein amine dehydrogenase"/>
    <property type="match status" value="2"/>
</dbReference>
<dbReference type="KEGG" id="mde:101890859"/>
<dbReference type="OrthoDB" id="366230at2759"/>
<dbReference type="GO" id="GO:0003341">
    <property type="term" value="P:cilium movement"/>
    <property type="evidence" value="ECO:0007669"/>
    <property type="project" value="TreeGrafter"/>
</dbReference>
<dbReference type="GO" id="GO:0005874">
    <property type="term" value="C:microtubule"/>
    <property type="evidence" value="ECO:0007669"/>
    <property type="project" value="UniProtKB-KW"/>
</dbReference>
<evidence type="ECO:0008006" key="15">
    <source>
        <dbReference type="Google" id="ProtNLM"/>
    </source>
</evidence>
<keyword evidence="11" id="KW-0966">Cell projection</keyword>
<dbReference type="VEuPathDB" id="VectorBase:MDOMA2_019350"/>
<keyword evidence="7" id="KW-0243">Dynein</keyword>
<keyword evidence="3" id="KW-0963">Cytoplasm</keyword>
<dbReference type="GO" id="GO:0036158">
    <property type="term" value="P:outer dynein arm assembly"/>
    <property type="evidence" value="ECO:0007669"/>
    <property type="project" value="TreeGrafter"/>
</dbReference>
<dbReference type="GO" id="GO:0036157">
    <property type="term" value="C:outer dynein arm"/>
    <property type="evidence" value="ECO:0007669"/>
    <property type="project" value="TreeGrafter"/>
</dbReference>
<evidence type="ECO:0000256" key="6">
    <source>
        <dbReference type="ARBA" id="ARBA00022737"/>
    </source>
</evidence>
<dbReference type="RefSeq" id="XP_011295440.2">
    <property type="nucleotide sequence ID" value="XM_011297138.3"/>
</dbReference>
<feature type="region of interest" description="Disordered" evidence="13">
    <location>
        <begin position="638"/>
        <end position="665"/>
    </location>
</feature>
<dbReference type="InterPro" id="IPR001680">
    <property type="entry name" value="WD40_rpt"/>
</dbReference>
<dbReference type="AlphaFoldDB" id="A0A1I8N0F2"/>
<name>A0A1I8N0F2_MUSDO</name>
<dbReference type="EnsemblMetazoa" id="MDOA010251-RB">
    <property type="protein sequence ID" value="MDOA010251-PB"/>
    <property type="gene ID" value="MDOA010251"/>
</dbReference>
<evidence type="ECO:0000256" key="9">
    <source>
        <dbReference type="ARBA" id="ARBA00023175"/>
    </source>
</evidence>
<comment type="subcellular location">
    <subcellularLocation>
        <location evidence="1">Cytoplasm</location>
        <location evidence="1">Cytoskeleton</location>
        <location evidence="1">Cilium axoneme</location>
    </subcellularLocation>
</comment>
<evidence type="ECO:0000256" key="4">
    <source>
        <dbReference type="ARBA" id="ARBA00022574"/>
    </source>
</evidence>
<dbReference type="VEuPathDB" id="VectorBase:MDOA010251"/>
<keyword evidence="9" id="KW-0505">Motor protein</keyword>
<keyword evidence="10" id="KW-0206">Cytoskeleton</keyword>
<dbReference type="PROSITE" id="PS50082">
    <property type="entry name" value="WD_REPEATS_2"/>
    <property type="match status" value="1"/>
</dbReference>
<accession>A0A1I8N0F2</accession>
<dbReference type="InterPro" id="IPR015943">
    <property type="entry name" value="WD40/YVTN_repeat-like_dom_sf"/>
</dbReference>
<keyword evidence="4 12" id="KW-0853">WD repeat</keyword>
<dbReference type="InterPro" id="IPR036322">
    <property type="entry name" value="WD40_repeat_dom_sf"/>
</dbReference>
<protein>
    <recommendedName>
        <fullName evidence="15">WD domain protein</fullName>
    </recommendedName>
</protein>
<evidence type="ECO:0000256" key="10">
    <source>
        <dbReference type="ARBA" id="ARBA00023212"/>
    </source>
</evidence>
<evidence type="ECO:0000256" key="12">
    <source>
        <dbReference type="PROSITE-ProRule" id="PRU00221"/>
    </source>
</evidence>
<organism evidence="14">
    <name type="scientific">Musca domestica</name>
    <name type="common">House fly</name>
    <dbReference type="NCBI Taxonomy" id="7370"/>
    <lineage>
        <taxon>Eukaryota</taxon>
        <taxon>Metazoa</taxon>
        <taxon>Ecdysozoa</taxon>
        <taxon>Arthropoda</taxon>
        <taxon>Hexapoda</taxon>
        <taxon>Insecta</taxon>
        <taxon>Pterygota</taxon>
        <taxon>Neoptera</taxon>
        <taxon>Endopterygota</taxon>
        <taxon>Diptera</taxon>
        <taxon>Brachycera</taxon>
        <taxon>Muscomorpha</taxon>
        <taxon>Muscoidea</taxon>
        <taxon>Muscidae</taxon>
        <taxon>Musca</taxon>
    </lineage>
</organism>
<evidence type="ECO:0000256" key="1">
    <source>
        <dbReference type="ARBA" id="ARBA00004430"/>
    </source>
</evidence>
<keyword evidence="6" id="KW-0677">Repeat</keyword>
<evidence type="ECO:0000256" key="8">
    <source>
        <dbReference type="ARBA" id="ARBA00023069"/>
    </source>
</evidence>